<dbReference type="PROSITE" id="PS01360">
    <property type="entry name" value="ZF_MYND_1"/>
    <property type="match status" value="1"/>
</dbReference>
<feature type="domain" description="MYND-type" evidence="19">
    <location>
        <begin position="858"/>
        <end position="906"/>
    </location>
</feature>
<feature type="compositionally biased region" description="Gly residues" evidence="18">
    <location>
        <begin position="805"/>
        <end position="815"/>
    </location>
</feature>
<dbReference type="EC" id="2.7.1.182" evidence="15"/>
<feature type="region of interest" description="Disordered" evidence="18">
    <location>
        <begin position="69"/>
        <end position="119"/>
    </location>
</feature>
<evidence type="ECO:0000256" key="14">
    <source>
        <dbReference type="ARBA" id="ARBA00024015"/>
    </source>
</evidence>
<evidence type="ECO:0000256" key="18">
    <source>
        <dbReference type="SAM" id="MobiDB-lite"/>
    </source>
</evidence>
<evidence type="ECO:0000256" key="6">
    <source>
        <dbReference type="ARBA" id="ARBA00022692"/>
    </source>
</evidence>
<dbReference type="GO" id="GO:0008270">
    <property type="term" value="F:zinc ion binding"/>
    <property type="evidence" value="ECO:0007669"/>
    <property type="project" value="UniProtKB-KW"/>
</dbReference>
<comment type="catalytic activity">
    <reaction evidence="16">
        <text>phytol + CTP = phytyl phosphate + CDP + H(+)</text>
        <dbReference type="Rhea" id="RHEA:38055"/>
        <dbReference type="ChEBI" id="CHEBI:15378"/>
        <dbReference type="ChEBI" id="CHEBI:17327"/>
        <dbReference type="ChEBI" id="CHEBI:37563"/>
        <dbReference type="ChEBI" id="CHEBI:58069"/>
        <dbReference type="ChEBI" id="CHEBI:75483"/>
        <dbReference type="EC" id="2.7.1.182"/>
    </reaction>
</comment>
<evidence type="ECO:0000256" key="2">
    <source>
        <dbReference type="ARBA" id="ARBA00010794"/>
    </source>
</evidence>
<keyword evidence="3" id="KW-0150">Chloroplast</keyword>
<keyword evidence="12" id="KW-1133">Transmembrane helix</keyword>
<evidence type="ECO:0000256" key="15">
    <source>
        <dbReference type="ARBA" id="ARBA00039024"/>
    </source>
</evidence>
<evidence type="ECO:0000259" key="19">
    <source>
        <dbReference type="PROSITE" id="PS50865"/>
    </source>
</evidence>
<keyword evidence="13" id="KW-0472">Membrane</keyword>
<evidence type="ECO:0000256" key="7">
    <source>
        <dbReference type="ARBA" id="ARBA00022723"/>
    </source>
</evidence>
<dbReference type="GO" id="GO:0009507">
    <property type="term" value="C:chloroplast"/>
    <property type="evidence" value="ECO:0007669"/>
    <property type="project" value="UniProtKB-SubCell"/>
</dbReference>
<dbReference type="Proteomes" id="UP000236333">
    <property type="component" value="Unassembled WGS sequence"/>
</dbReference>
<evidence type="ECO:0000256" key="8">
    <source>
        <dbReference type="ARBA" id="ARBA00022771"/>
    </source>
</evidence>
<evidence type="ECO:0000256" key="13">
    <source>
        <dbReference type="ARBA" id="ARBA00023136"/>
    </source>
</evidence>
<feature type="compositionally biased region" description="Low complexity" evidence="18">
    <location>
        <begin position="794"/>
        <end position="804"/>
    </location>
</feature>
<dbReference type="PANTHER" id="PTHR32523">
    <property type="entry name" value="PHYTOL KINASE 1, CHLOROPLASTIC"/>
    <property type="match status" value="1"/>
</dbReference>
<keyword evidence="11" id="KW-0809">Transit peptide</keyword>
<keyword evidence="8 17" id="KW-0863">Zinc-finger</keyword>
<dbReference type="AlphaFoldDB" id="A0A2J8A307"/>
<keyword evidence="9" id="KW-0418">Kinase</keyword>
<evidence type="ECO:0000313" key="21">
    <source>
        <dbReference type="Proteomes" id="UP000236333"/>
    </source>
</evidence>
<keyword evidence="5" id="KW-0808">Transferase</keyword>
<dbReference type="SUPFAM" id="SSF144232">
    <property type="entry name" value="HIT/MYND zinc finger-like"/>
    <property type="match status" value="1"/>
</dbReference>
<keyword evidence="7" id="KW-0479">Metal-binding</keyword>
<comment type="similarity">
    <text evidence="2">Belongs to the polyprenol kinase family.</text>
</comment>
<feature type="compositionally biased region" description="Low complexity" evidence="18">
    <location>
        <begin position="80"/>
        <end position="90"/>
    </location>
</feature>
<proteinExistence type="inferred from homology"/>
<evidence type="ECO:0000313" key="20">
    <source>
        <dbReference type="EMBL" id="PNH06900.1"/>
    </source>
</evidence>
<sequence>MRQRRAPPGRSACASSQALAALDEDVMNALRRLPVLADMLLAVPNDMAQIRNDDVEELAEWPLPAPFSNLASGSGGSTSGNGSDSTSAGSSGSGGSGTGGSGSGGTGTGGSSGGGTGELNIGEGIQADANVAWGTCAMVEELLLLLYEQPHALPAALCFIQKLLRMHTLQCLARRFAAAADSAEALTAQQARYTTVLFHLLGSLLSTLQKVPEQGDEALQASMRRELAEVLRDSRVMEHAARLLLRLVLGGVSPGAALSYQDTTEQYNSTREEGQDASTCAALCEVLSGRCARHAVLLHGLAALCMADGGPAYGLPEDVQQAVSARLAQAFLPGAQEPHSVAEGIPRSLLAALDVEPSPPVNARAAVLLLLRLARAAISSGNAWAAHAQQEGAGVPAHAGVEQLMVPRDKVILVAFGSLEVAWRLLLERLTAHPPAWAKEAGVECWRLVAAVLGQDVLRTADPASLLPCWEDGQPLHRWVPLLPVGEPLPPTPPPGLAVVLAGGFLPCLERLLRRAGEEPDSPESVVMGALLREGLTWHVWAHLLEYGEPRQAAALVATLGKLLRRANWAVASSGDGRKVTRLCAAVLDSPAGFPSRLIDAEGREVGRLLMYAACVWLPALSDRALQAMAAQPAPGTADSEDLWFLLRPLLCWVPLLVHRCTHGSTAGAAAGSRTLVAADPGGYSAADDAGGWRLLLLEGMRVVPLLGAALRHAALQLPQAGVLPLPQAGFRDVLALNCCAVAAVFPDEVLCAATSSAWPPELLRALLLEAHTGGSSTDGDVAEALATWLEGASTGGNSSSSGSRGAGFGRGGGDTEALRRRCEQYIAVIGMIPAGKFGEMSARLVPPAEARVLLRTCSYPGCTSLAGDSEVDARMRWCRFCNLSCYCCGECQLSHWREGGHKEACPGGAKARPG</sequence>
<keyword evidence="4" id="KW-0934">Plastid</keyword>
<dbReference type="InterPro" id="IPR002893">
    <property type="entry name" value="Znf_MYND"/>
</dbReference>
<accession>A0A2J8A307</accession>
<evidence type="ECO:0000256" key="3">
    <source>
        <dbReference type="ARBA" id="ARBA00022528"/>
    </source>
</evidence>
<dbReference type="PANTHER" id="PTHR32523:SF8">
    <property type="entry name" value="DOLICHOL KINASE"/>
    <property type="match status" value="1"/>
</dbReference>
<organism evidence="20 21">
    <name type="scientific">Tetrabaena socialis</name>
    <dbReference type="NCBI Taxonomy" id="47790"/>
    <lineage>
        <taxon>Eukaryota</taxon>
        <taxon>Viridiplantae</taxon>
        <taxon>Chlorophyta</taxon>
        <taxon>core chlorophytes</taxon>
        <taxon>Chlorophyceae</taxon>
        <taxon>CS clade</taxon>
        <taxon>Chlamydomonadales</taxon>
        <taxon>Tetrabaenaceae</taxon>
        <taxon>Tetrabaena</taxon>
    </lineage>
</organism>
<comment type="subcellular location">
    <subcellularLocation>
        <location evidence="1">Plastid</location>
        <location evidence="1">Chloroplast membrane</location>
        <topology evidence="1">Multi-pass membrane protein</topology>
    </subcellularLocation>
</comment>
<keyword evidence="21" id="KW-1185">Reference proteome</keyword>
<reference evidence="20 21" key="1">
    <citation type="journal article" date="2017" name="Mol. Biol. Evol.">
        <title>The 4-celled Tetrabaena socialis nuclear genome reveals the essential components for genetic control of cell number at the origin of multicellularity in the volvocine lineage.</title>
        <authorList>
            <person name="Featherston J."/>
            <person name="Arakaki Y."/>
            <person name="Hanschen E.R."/>
            <person name="Ferris P.J."/>
            <person name="Michod R.E."/>
            <person name="Olson B.J.S.C."/>
            <person name="Nozaki H."/>
            <person name="Durand P.M."/>
        </authorList>
    </citation>
    <scope>NUCLEOTIDE SEQUENCE [LARGE SCALE GENOMIC DNA]</scope>
    <source>
        <strain evidence="20 21">NIES-571</strain>
    </source>
</reference>
<evidence type="ECO:0000256" key="5">
    <source>
        <dbReference type="ARBA" id="ARBA00022679"/>
    </source>
</evidence>
<evidence type="ECO:0000256" key="10">
    <source>
        <dbReference type="ARBA" id="ARBA00022833"/>
    </source>
</evidence>
<evidence type="ECO:0000256" key="11">
    <source>
        <dbReference type="ARBA" id="ARBA00022946"/>
    </source>
</evidence>
<gene>
    <name evidence="20" type="ORF">TSOC_006692</name>
</gene>
<evidence type="ECO:0000256" key="1">
    <source>
        <dbReference type="ARBA" id="ARBA00004508"/>
    </source>
</evidence>
<dbReference type="EMBL" id="PGGS01000209">
    <property type="protein sequence ID" value="PNH06900.1"/>
    <property type="molecule type" value="Genomic_DNA"/>
</dbReference>
<evidence type="ECO:0000256" key="16">
    <source>
        <dbReference type="ARBA" id="ARBA00048889"/>
    </source>
</evidence>
<dbReference type="InterPro" id="IPR039606">
    <property type="entry name" value="Phytol/farnesol_kinase"/>
</dbReference>
<feature type="compositionally biased region" description="Gly residues" evidence="18">
    <location>
        <begin position="91"/>
        <end position="117"/>
    </location>
</feature>
<evidence type="ECO:0000256" key="12">
    <source>
        <dbReference type="ARBA" id="ARBA00022989"/>
    </source>
</evidence>
<name>A0A2J8A307_9CHLO</name>
<dbReference type="GO" id="GO:0010276">
    <property type="term" value="F:phytol kinase activity"/>
    <property type="evidence" value="ECO:0007669"/>
    <property type="project" value="UniProtKB-EC"/>
</dbReference>
<dbReference type="GO" id="GO:0016020">
    <property type="term" value="C:membrane"/>
    <property type="evidence" value="ECO:0007669"/>
    <property type="project" value="UniProtKB-SubCell"/>
</dbReference>
<dbReference type="PROSITE" id="PS50865">
    <property type="entry name" value="ZF_MYND_2"/>
    <property type="match status" value="1"/>
</dbReference>
<feature type="region of interest" description="Disordered" evidence="18">
    <location>
        <begin position="794"/>
        <end position="816"/>
    </location>
</feature>
<evidence type="ECO:0000256" key="17">
    <source>
        <dbReference type="PROSITE-ProRule" id="PRU00134"/>
    </source>
</evidence>
<dbReference type="OrthoDB" id="550206at2759"/>
<keyword evidence="10" id="KW-0862">Zinc</keyword>
<comment type="caution">
    <text evidence="20">The sequence shown here is derived from an EMBL/GenBank/DDBJ whole genome shotgun (WGS) entry which is preliminary data.</text>
</comment>
<evidence type="ECO:0000256" key="4">
    <source>
        <dbReference type="ARBA" id="ARBA00022640"/>
    </source>
</evidence>
<protein>
    <recommendedName>
        <fullName evidence="15">phytol kinase</fullName>
        <ecNumber evidence="15">2.7.1.182</ecNumber>
    </recommendedName>
</protein>
<comment type="pathway">
    <text evidence="14">Cofactor biosynthesis; tocopherol biosynthesis.</text>
</comment>
<keyword evidence="6" id="KW-0812">Transmembrane</keyword>
<evidence type="ECO:0000256" key="9">
    <source>
        <dbReference type="ARBA" id="ARBA00022777"/>
    </source>
</evidence>